<reference evidence="9" key="2">
    <citation type="submission" date="2023-03" db="EMBL/GenBank/DDBJ databases">
        <authorList>
            <consortium name="Wellcome Sanger Institute Data Sharing"/>
        </authorList>
    </citation>
    <scope>NUCLEOTIDE SEQUENCE [LARGE SCALE GENOMIC DNA]</scope>
</reference>
<evidence type="ECO:0000259" key="6">
    <source>
        <dbReference type="PROSITE" id="PS50021"/>
    </source>
</evidence>
<accession>A0AAX7V8F6</accession>
<dbReference type="AlphaFoldDB" id="A0AAX7V8F6"/>
<keyword evidence="3 4" id="KW-0440">LIM domain</keyword>
<dbReference type="GeneTree" id="ENSGT00950000183159"/>
<feature type="compositionally biased region" description="Basic and acidic residues" evidence="5">
    <location>
        <begin position="753"/>
        <end position="773"/>
    </location>
</feature>
<keyword evidence="2 4" id="KW-0862">Zinc</keyword>
<dbReference type="PANTHER" id="PTHR15551">
    <property type="entry name" value="LIM DOMAIN ONLY 7"/>
    <property type="match status" value="1"/>
</dbReference>
<keyword evidence="1 4" id="KW-0479">Metal-binding</keyword>
<dbReference type="PRINTS" id="PR00888">
    <property type="entry name" value="SM22CALPONIN"/>
</dbReference>
<dbReference type="PANTHER" id="PTHR15551:SF5">
    <property type="entry name" value="LIM AND CALPONIN HOMOLOGY DOMAINS-CONTAINING PROTEIN 1 ISOFORM X1"/>
    <property type="match status" value="1"/>
</dbReference>
<dbReference type="GO" id="GO:0046872">
    <property type="term" value="F:metal ion binding"/>
    <property type="evidence" value="ECO:0007669"/>
    <property type="project" value="UniProtKB-KW"/>
</dbReference>
<protein>
    <recommendedName>
        <fullName evidence="10">LIM and calponin homology domains 1b</fullName>
    </recommendedName>
</protein>
<reference evidence="8" key="4">
    <citation type="submission" date="2025-09" db="UniProtKB">
        <authorList>
            <consortium name="Ensembl"/>
        </authorList>
    </citation>
    <scope>IDENTIFICATION</scope>
</reference>
<feature type="domain" description="LIM zinc-binding" evidence="7">
    <location>
        <begin position="872"/>
        <end position="938"/>
    </location>
</feature>
<evidence type="ECO:0000256" key="3">
    <source>
        <dbReference type="ARBA" id="ARBA00023038"/>
    </source>
</evidence>
<feature type="compositionally biased region" description="Low complexity" evidence="5">
    <location>
        <begin position="625"/>
        <end position="639"/>
    </location>
</feature>
<feature type="compositionally biased region" description="Polar residues" evidence="5">
    <location>
        <begin position="703"/>
        <end position="713"/>
    </location>
</feature>
<dbReference type="PROSITE" id="PS50021">
    <property type="entry name" value="CH"/>
    <property type="match status" value="1"/>
</dbReference>
<dbReference type="Gene3D" id="2.10.110.10">
    <property type="entry name" value="Cysteine Rich Protein"/>
    <property type="match status" value="1"/>
</dbReference>
<reference evidence="8" key="3">
    <citation type="submission" date="2025-08" db="UniProtKB">
        <authorList>
            <consortium name="Ensembl"/>
        </authorList>
    </citation>
    <scope>IDENTIFICATION</scope>
</reference>
<reference evidence="8 9" key="1">
    <citation type="submission" date="2018-05" db="EMBL/GenBank/DDBJ databases">
        <authorList>
            <person name="Datahose"/>
        </authorList>
    </citation>
    <scope>NUCLEOTIDE SEQUENCE</scope>
</reference>
<evidence type="ECO:0000256" key="1">
    <source>
        <dbReference type="ARBA" id="ARBA00022723"/>
    </source>
</evidence>
<feature type="region of interest" description="Disordered" evidence="5">
    <location>
        <begin position="618"/>
        <end position="773"/>
    </location>
</feature>
<dbReference type="InterPro" id="IPR001781">
    <property type="entry name" value="Znf_LIM"/>
</dbReference>
<evidence type="ECO:0000313" key="8">
    <source>
        <dbReference type="Ensembl" id="ENSACLP00000077910.1"/>
    </source>
</evidence>
<dbReference type="Pfam" id="PF00412">
    <property type="entry name" value="LIM"/>
    <property type="match status" value="1"/>
</dbReference>
<feature type="region of interest" description="Disordered" evidence="5">
    <location>
        <begin position="180"/>
        <end position="307"/>
    </location>
</feature>
<dbReference type="Pfam" id="PF00307">
    <property type="entry name" value="CH"/>
    <property type="match status" value="1"/>
</dbReference>
<dbReference type="SUPFAM" id="SSF47576">
    <property type="entry name" value="Calponin-homology domain, CH-domain"/>
    <property type="match status" value="1"/>
</dbReference>
<proteinExistence type="predicted"/>
<feature type="region of interest" description="Disordered" evidence="5">
    <location>
        <begin position="806"/>
        <end position="847"/>
    </location>
</feature>
<dbReference type="InterPro" id="IPR003096">
    <property type="entry name" value="SM22_calponin"/>
</dbReference>
<dbReference type="InterPro" id="IPR036872">
    <property type="entry name" value="CH_dom_sf"/>
</dbReference>
<name>A0AAX7V8F6_ASTCA</name>
<evidence type="ECO:0000313" key="9">
    <source>
        <dbReference type="Proteomes" id="UP000265100"/>
    </source>
</evidence>
<evidence type="ECO:0000256" key="4">
    <source>
        <dbReference type="PROSITE-ProRule" id="PRU00125"/>
    </source>
</evidence>
<keyword evidence="9" id="KW-1185">Reference proteome</keyword>
<dbReference type="GO" id="GO:0051496">
    <property type="term" value="P:positive regulation of stress fiber assembly"/>
    <property type="evidence" value="ECO:0007669"/>
    <property type="project" value="TreeGrafter"/>
</dbReference>
<evidence type="ECO:0008006" key="10">
    <source>
        <dbReference type="Google" id="ProtNLM"/>
    </source>
</evidence>
<feature type="compositionally biased region" description="Basic and acidic residues" evidence="5">
    <location>
        <begin position="225"/>
        <end position="249"/>
    </location>
</feature>
<dbReference type="Ensembl" id="ENSACLT00000069364.1">
    <property type="protein sequence ID" value="ENSACLP00000077910.1"/>
    <property type="gene ID" value="ENSACLG00000013368.2"/>
</dbReference>
<dbReference type="SMART" id="SM00132">
    <property type="entry name" value="LIM"/>
    <property type="match status" value="1"/>
</dbReference>
<feature type="compositionally biased region" description="Polar residues" evidence="5">
    <location>
        <begin position="266"/>
        <end position="276"/>
    </location>
</feature>
<feature type="compositionally biased region" description="Basic and acidic residues" evidence="5">
    <location>
        <begin position="806"/>
        <end position="818"/>
    </location>
</feature>
<dbReference type="FunFam" id="1.10.418.10:FF:000038">
    <property type="entry name" value="LIM and calponin homology domains-containing protein 1"/>
    <property type="match status" value="1"/>
</dbReference>
<dbReference type="CDD" id="cd08368">
    <property type="entry name" value="LIM"/>
    <property type="match status" value="1"/>
</dbReference>
<dbReference type="Pfam" id="PF15949">
    <property type="entry name" value="DUF4757"/>
    <property type="match status" value="2"/>
</dbReference>
<dbReference type="Gene3D" id="1.10.418.10">
    <property type="entry name" value="Calponin-like domain"/>
    <property type="match status" value="1"/>
</dbReference>
<evidence type="ECO:0000256" key="2">
    <source>
        <dbReference type="ARBA" id="ARBA00022833"/>
    </source>
</evidence>
<feature type="compositionally biased region" description="Polar residues" evidence="5">
    <location>
        <begin position="822"/>
        <end position="832"/>
    </location>
</feature>
<dbReference type="SMART" id="SM00033">
    <property type="entry name" value="CH"/>
    <property type="match status" value="1"/>
</dbReference>
<dbReference type="GO" id="GO:0032034">
    <property type="term" value="F:myosin II head/neck binding"/>
    <property type="evidence" value="ECO:0007669"/>
    <property type="project" value="TreeGrafter"/>
</dbReference>
<evidence type="ECO:0000256" key="5">
    <source>
        <dbReference type="SAM" id="MobiDB-lite"/>
    </source>
</evidence>
<sequence length="944" mass="105979">MNSSCSHASWQLFFLRGSDQLLPDKSPAVTGRCFGEKDFRGGLENGILLCELLSSIRPGLVKKINRLPTPIAGLDNLSVFLRGCEELGLKGSQLFDPGDLQDTSTRPTAKGSDGSRKLKNVLITIYWLGRAANSCTSYNGPTLDLKEFEGLLSQMRKETEEAESPKRSIRDSGYIDCWDSERSDSLSPPRHGREDSFDSLDSFGSRSRQTPSPDVLVARGSSDGRGSDSESDGAPHRKMPDVRKDDMLARRTSVSEPRTAVPFNQYLPNKSNQSGYLPTPLRKKSNDKEEGGRKSWSTATSPVGGDRPLRIITRQQNGLVCFAFCSTPARSCSEEFFHHSSTLAANATAASVFQTSPINTAGKHSPVTHQEDVAIRKGVPGSLVAADAKGDDKQACQIPTSPKCIVTLSPSSFLPVPTAMATFDLNNYCLFFPLACRSVSMIDMRGEEEATLQPHSQVRHERMHNQYNKMKEEEDHWQDDLARWKSRRRSISQDLIKKEEERKMMERLMSGDTYTSQRRRSIKTYREIVEDKERREEDLRQAYKKAKTPEEATAILQRYAQRFSISETVLERLQLPKLLDRSISADPSFPTSPFPYLRQQSAPTPKFTSTFEARIEEFPKEPSSHQRSQIRSRSSEPPSTRALSPKPVPLLMPKPYFQARPAGGETWNNKVDGLLRVNGDVGSDDVPTTPESQGRDSPPHFQASPSQSKNSTVDGAVDVPLSETSLPHSTHTSSREGSPVSTKVSVPVLPQAKRGDRWSWDPDEERKRQERWQQEQERMLQEKYQREQEKLKEEWEKAQKEVAEEERKYHEEERRILEETVTPLTPRSSALPSPSRDELSSLPNDPQDTIVRSLADWERKQELLERQSVNSKLCSSCGQPLGKGAAMIIETLSLYFHIHCFKCGVCKGQLGDTTTGTDVRIKNGLLNCHQCYIRSRSAGQPTTL</sequence>
<dbReference type="Proteomes" id="UP000265100">
    <property type="component" value="Chromosome 2"/>
</dbReference>
<evidence type="ECO:0000259" key="7">
    <source>
        <dbReference type="PROSITE" id="PS50023"/>
    </source>
</evidence>
<dbReference type="GO" id="GO:0001725">
    <property type="term" value="C:stress fiber"/>
    <property type="evidence" value="ECO:0007669"/>
    <property type="project" value="TreeGrafter"/>
</dbReference>
<feature type="compositionally biased region" description="Basic and acidic residues" evidence="5">
    <location>
        <begin position="284"/>
        <end position="293"/>
    </location>
</feature>
<dbReference type="PROSITE" id="PS50023">
    <property type="entry name" value="LIM_DOMAIN_2"/>
    <property type="match status" value="1"/>
</dbReference>
<organism evidence="8 9">
    <name type="scientific">Astatotilapia calliptera</name>
    <name type="common">Eastern happy</name>
    <name type="synonym">Chromis callipterus</name>
    <dbReference type="NCBI Taxonomy" id="8154"/>
    <lineage>
        <taxon>Eukaryota</taxon>
        <taxon>Metazoa</taxon>
        <taxon>Chordata</taxon>
        <taxon>Craniata</taxon>
        <taxon>Vertebrata</taxon>
        <taxon>Euteleostomi</taxon>
        <taxon>Actinopterygii</taxon>
        <taxon>Neopterygii</taxon>
        <taxon>Teleostei</taxon>
        <taxon>Neoteleostei</taxon>
        <taxon>Acanthomorphata</taxon>
        <taxon>Ovalentaria</taxon>
        <taxon>Cichlomorphae</taxon>
        <taxon>Cichliformes</taxon>
        <taxon>Cichlidae</taxon>
        <taxon>African cichlids</taxon>
        <taxon>Pseudocrenilabrinae</taxon>
        <taxon>Haplochromini</taxon>
        <taxon>Astatotilapia</taxon>
    </lineage>
</organism>
<dbReference type="PROSITE" id="PS00478">
    <property type="entry name" value="LIM_DOMAIN_1"/>
    <property type="match status" value="1"/>
</dbReference>
<dbReference type="InterPro" id="IPR031865">
    <property type="entry name" value="DUF4757"/>
</dbReference>
<dbReference type="InterPro" id="IPR001715">
    <property type="entry name" value="CH_dom"/>
</dbReference>
<feature type="compositionally biased region" description="Polar residues" evidence="5">
    <location>
        <begin position="722"/>
        <end position="744"/>
    </location>
</feature>
<feature type="compositionally biased region" description="Polar residues" evidence="5">
    <location>
        <begin position="202"/>
        <end position="212"/>
    </location>
</feature>
<dbReference type="GO" id="GO:0051893">
    <property type="term" value="P:regulation of focal adhesion assembly"/>
    <property type="evidence" value="ECO:0007669"/>
    <property type="project" value="TreeGrafter"/>
</dbReference>
<feature type="domain" description="Calponin-homology (CH)" evidence="6">
    <location>
        <begin position="8"/>
        <end position="133"/>
    </location>
</feature>